<evidence type="ECO:0000256" key="1">
    <source>
        <dbReference type="SAM" id="Phobius"/>
    </source>
</evidence>
<organism evidence="2 3">
    <name type="scientific">Helicobacter fennelliae</name>
    <dbReference type="NCBI Taxonomy" id="215"/>
    <lineage>
        <taxon>Bacteria</taxon>
        <taxon>Pseudomonadati</taxon>
        <taxon>Campylobacterota</taxon>
        <taxon>Epsilonproteobacteria</taxon>
        <taxon>Campylobacterales</taxon>
        <taxon>Helicobacteraceae</taxon>
        <taxon>Helicobacter</taxon>
    </lineage>
</organism>
<evidence type="ECO:0000313" key="2">
    <source>
        <dbReference type="EMBL" id="SQB99444.1"/>
    </source>
</evidence>
<name>A0A2X3BIA2_9HELI</name>
<dbReference type="Proteomes" id="UP000250166">
    <property type="component" value="Unassembled WGS sequence"/>
</dbReference>
<dbReference type="AlphaFoldDB" id="A0A2X3BIA2"/>
<accession>A0A2X3BIA2</accession>
<evidence type="ECO:0000313" key="3">
    <source>
        <dbReference type="Proteomes" id="UP000250166"/>
    </source>
</evidence>
<gene>
    <name evidence="2" type="ORF">NCTC13102_01768</name>
</gene>
<sequence>MKITKKTWMQIHTYLSLFFLPAALIYAITGALYIFEIRQNSGAQTWKFELESMPQKGKEQEVILQILKDNNLKIPSNTEVRNFKGGISMGNVKYSAFISKDPSGKVIMNVIDRNLYGVLMMMHKSGGTKFELGGFRFSFFDFIAVGFGVSLLLFYLSGLFVTSFCKKNRLSAFGTLGVGFIITALAIYWSV</sequence>
<keyword evidence="1" id="KW-0472">Membrane</keyword>
<keyword evidence="1" id="KW-0812">Transmembrane</keyword>
<feature type="transmembrane region" description="Helical" evidence="1">
    <location>
        <begin position="170"/>
        <end position="189"/>
    </location>
</feature>
<feature type="transmembrane region" description="Helical" evidence="1">
    <location>
        <begin position="137"/>
        <end position="158"/>
    </location>
</feature>
<reference evidence="2 3" key="1">
    <citation type="submission" date="2018-06" db="EMBL/GenBank/DDBJ databases">
        <authorList>
            <consortium name="Pathogen Informatics"/>
            <person name="Doyle S."/>
        </authorList>
    </citation>
    <scope>NUCLEOTIDE SEQUENCE [LARGE SCALE GENOMIC DNA]</scope>
    <source>
        <strain evidence="2 3">NCTC13102</strain>
    </source>
</reference>
<feature type="transmembrane region" description="Helical" evidence="1">
    <location>
        <begin position="12"/>
        <end position="35"/>
    </location>
</feature>
<keyword evidence="1" id="KW-1133">Transmembrane helix</keyword>
<protein>
    <submittedName>
        <fullName evidence="2">Integral membrane protein</fullName>
    </submittedName>
</protein>
<proteinExistence type="predicted"/>
<dbReference type="RefSeq" id="WP_112058937.1">
    <property type="nucleotide sequence ID" value="NZ_UAWL01000006.1"/>
</dbReference>
<dbReference type="EMBL" id="UAWL01000006">
    <property type="protein sequence ID" value="SQB99444.1"/>
    <property type="molecule type" value="Genomic_DNA"/>
</dbReference>